<dbReference type="PANTHER" id="PTHR32018">
    <property type="entry name" value="RHAMNOGALACTURONATE LYASE FAMILY PROTEIN"/>
    <property type="match status" value="1"/>
</dbReference>
<dbReference type="CDD" id="cd10320">
    <property type="entry name" value="RGL4_N"/>
    <property type="match status" value="1"/>
</dbReference>
<dbReference type="Gene3D" id="2.60.40.1120">
    <property type="entry name" value="Carboxypeptidase-like, regulatory domain"/>
    <property type="match status" value="1"/>
</dbReference>
<keyword evidence="4" id="KW-1185">Reference proteome</keyword>
<evidence type="ECO:0000313" key="5">
    <source>
        <dbReference type="RefSeq" id="XP_020997535.2"/>
    </source>
</evidence>
<keyword evidence="1" id="KW-0732">Signal</keyword>
<dbReference type="InterPro" id="IPR029411">
    <property type="entry name" value="RG-lyase_III"/>
</dbReference>
<proteinExistence type="predicted"/>
<organism evidence="4 5">
    <name type="scientific">Arachis duranensis</name>
    <name type="common">Wild peanut</name>
    <dbReference type="NCBI Taxonomy" id="130453"/>
    <lineage>
        <taxon>Eukaryota</taxon>
        <taxon>Viridiplantae</taxon>
        <taxon>Streptophyta</taxon>
        <taxon>Embryophyta</taxon>
        <taxon>Tracheophyta</taxon>
        <taxon>Spermatophyta</taxon>
        <taxon>Magnoliopsida</taxon>
        <taxon>eudicotyledons</taxon>
        <taxon>Gunneridae</taxon>
        <taxon>Pentapetalae</taxon>
        <taxon>rosids</taxon>
        <taxon>fabids</taxon>
        <taxon>Fabales</taxon>
        <taxon>Fabaceae</taxon>
        <taxon>Papilionoideae</taxon>
        <taxon>50 kb inversion clade</taxon>
        <taxon>dalbergioids sensu lato</taxon>
        <taxon>Dalbergieae</taxon>
        <taxon>Pterocarpus clade</taxon>
        <taxon>Arachis</taxon>
    </lineage>
</organism>
<gene>
    <name evidence="5" type="primary">LOC107487028</name>
</gene>
<dbReference type="Proteomes" id="UP000515211">
    <property type="component" value="Chromosome 5"/>
</dbReference>
<feature type="domain" description="Rhamnogalacturonan lyase" evidence="2">
    <location>
        <begin position="351"/>
        <end position="541"/>
    </location>
</feature>
<dbReference type="InterPro" id="IPR013784">
    <property type="entry name" value="Carb-bd-like_fold"/>
</dbReference>
<dbReference type="Pfam" id="PF06045">
    <property type="entry name" value="Rhamnogal_lyase"/>
    <property type="match status" value="1"/>
</dbReference>
<dbReference type="PANTHER" id="PTHR32018:SF6">
    <property type="entry name" value="RHAMNOGALACTURONAN ENDOLYASE"/>
    <property type="match status" value="1"/>
</dbReference>
<accession>A0A6P5NLY4</accession>
<feature type="domain" description="Rhamnogalacturonan lyase" evidence="3">
    <location>
        <begin position="265"/>
        <end position="338"/>
    </location>
</feature>
<dbReference type="InterPro" id="IPR029413">
    <property type="entry name" value="RG-lyase_II"/>
</dbReference>
<dbReference type="GeneID" id="107487028"/>
<reference evidence="4" key="1">
    <citation type="journal article" date="2016" name="Nat. Genet.">
        <title>The genome sequences of Arachis duranensis and Arachis ipaensis, the diploid ancestors of cultivated peanut.</title>
        <authorList>
            <person name="Bertioli D.J."/>
            <person name="Cannon S.B."/>
            <person name="Froenicke L."/>
            <person name="Huang G."/>
            <person name="Farmer A.D."/>
            <person name="Cannon E.K."/>
            <person name="Liu X."/>
            <person name="Gao D."/>
            <person name="Clevenger J."/>
            <person name="Dash S."/>
            <person name="Ren L."/>
            <person name="Moretzsohn M.C."/>
            <person name="Shirasawa K."/>
            <person name="Huang W."/>
            <person name="Vidigal B."/>
            <person name="Abernathy B."/>
            <person name="Chu Y."/>
            <person name="Niederhuth C.E."/>
            <person name="Umale P."/>
            <person name="Araujo A.C."/>
            <person name="Kozik A."/>
            <person name="Kim K.D."/>
            <person name="Burow M.D."/>
            <person name="Varshney R.K."/>
            <person name="Wang X."/>
            <person name="Zhang X."/>
            <person name="Barkley N."/>
            <person name="Guimaraes P.M."/>
            <person name="Isobe S."/>
            <person name="Guo B."/>
            <person name="Liao B."/>
            <person name="Stalker H.T."/>
            <person name="Schmitz R.J."/>
            <person name="Scheffler B.E."/>
            <person name="Leal-Bertioli S.C."/>
            <person name="Xun X."/>
            <person name="Jackson S.A."/>
            <person name="Michelmore R."/>
            <person name="Ozias-Akins P."/>
        </authorList>
    </citation>
    <scope>NUCLEOTIDE SEQUENCE [LARGE SCALE GENOMIC DNA]</scope>
    <source>
        <strain evidence="4">cv. V14167</strain>
    </source>
</reference>
<dbReference type="AlphaFoldDB" id="A0A6P5NLY4"/>
<dbReference type="RefSeq" id="XP_020997535.2">
    <property type="nucleotide sequence ID" value="XM_021141876.2"/>
</dbReference>
<dbReference type="KEGG" id="adu:107487028"/>
<sequence length="553" mass="63253">MVEVSFTRTWSPSGDGGLPFNIDIRYVLRRGDSGFYPYVILERVEGFPAVEIDQIRIVFKLARDRFRYMAISNTRQRMMPSMADRENGQTLDYPEAVLLTKPLQRNFLTEVDDKYQYSIENEDNKINGWTSPYSEPRVGFWILTPSNEFRNCGPVKQDLTSHVGPIALSMFVSNHYAGREVNMKFQEGELYKKVFGPVFIYLNSGPSNQNLWLDAVQKQSNEAKSWPYNFPRSIDFIPANKRGTISGRLQVQDRFMKGQSLQNANSAYVGLGLPGDPGSWQKESKGYQFWTRTDKNGNFVINNIVPGDYNLYAWVPGFIGDYKYNKTITITPGCSTNLNTLVYNPPRNGPTLWEIGIPDRLAAEFFVPDANPKLINNLYRNHTIDKFRQYGLWERYAELHPHNDLVFVVGANDYRKDWYFAHVTRKIGEKKYRPCTWQIVFDLPNVTSRGIYTLQLALASSTEAELQVWFNDPKNANPAHFTTGQVGEDNAIARHGIHGLYKLYSIGVSGKHLVKGKNIIYLKQSKALTAFEGVMYDYIRLEGPPPSSPGFDH</sequence>
<dbReference type="CDD" id="cd10316">
    <property type="entry name" value="RGL4_M"/>
    <property type="match status" value="1"/>
</dbReference>
<evidence type="ECO:0000259" key="2">
    <source>
        <dbReference type="Pfam" id="PF14683"/>
    </source>
</evidence>
<dbReference type="InterPro" id="IPR008979">
    <property type="entry name" value="Galactose-bd-like_sf"/>
</dbReference>
<dbReference type="SUPFAM" id="SSF49452">
    <property type="entry name" value="Starch-binding domain-like"/>
    <property type="match status" value="1"/>
</dbReference>
<evidence type="ECO:0000313" key="4">
    <source>
        <dbReference type="Proteomes" id="UP000515211"/>
    </source>
</evidence>
<dbReference type="Gene3D" id="2.70.98.10">
    <property type="match status" value="1"/>
</dbReference>
<dbReference type="FunFam" id="2.60.40.1120:FF:000033">
    <property type="entry name" value="Rhamnogalacturonate lyase B"/>
    <property type="match status" value="1"/>
</dbReference>
<name>A0A6P5NLY4_ARADU</name>
<dbReference type="InterPro" id="IPR051850">
    <property type="entry name" value="Polysacch_Lyase_4"/>
</dbReference>
<dbReference type="InterPro" id="IPR010325">
    <property type="entry name" value="Rhamnogal_lyase"/>
</dbReference>
<reference evidence="5" key="2">
    <citation type="submission" date="2025-08" db="UniProtKB">
        <authorList>
            <consortium name="RefSeq"/>
        </authorList>
    </citation>
    <scope>IDENTIFICATION</scope>
    <source>
        <tissue evidence="5">Whole plant</tissue>
    </source>
</reference>
<dbReference type="GO" id="GO:0030246">
    <property type="term" value="F:carbohydrate binding"/>
    <property type="evidence" value="ECO:0007669"/>
    <property type="project" value="InterPro"/>
</dbReference>
<evidence type="ECO:0000256" key="1">
    <source>
        <dbReference type="ARBA" id="ARBA00022729"/>
    </source>
</evidence>
<dbReference type="Gene3D" id="2.60.120.260">
    <property type="entry name" value="Galactose-binding domain-like"/>
    <property type="match status" value="1"/>
</dbReference>
<dbReference type="Pfam" id="PF14683">
    <property type="entry name" value="CBM-like"/>
    <property type="match status" value="1"/>
</dbReference>
<dbReference type="Pfam" id="PF14686">
    <property type="entry name" value="fn3_3"/>
    <property type="match status" value="1"/>
</dbReference>
<dbReference type="InterPro" id="IPR014718">
    <property type="entry name" value="GH-type_carb-bd"/>
</dbReference>
<dbReference type="SUPFAM" id="SSF49785">
    <property type="entry name" value="Galactose-binding domain-like"/>
    <property type="match status" value="1"/>
</dbReference>
<dbReference type="CDD" id="cd10317">
    <property type="entry name" value="RGL4_C"/>
    <property type="match status" value="1"/>
</dbReference>
<protein>
    <submittedName>
        <fullName evidence="5">Uncharacterized protein LOC107487028</fullName>
    </submittedName>
</protein>
<evidence type="ECO:0000259" key="3">
    <source>
        <dbReference type="Pfam" id="PF14686"/>
    </source>
</evidence>